<dbReference type="InterPro" id="IPR046682">
    <property type="entry name" value="DUF6552"/>
</dbReference>
<proteinExistence type="predicted"/>
<feature type="transmembrane region" description="Helical" evidence="1">
    <location>
        <begin position="20"/>
        <end position="39"/>
    </location>
</feature>
<evidence type="ECO:0000313" key="2">
    <source>
        <dbReference type="EMBL" id="MEW9918333.1"/>
    </source>
</evidence>
<evidence type="ECO:0000313" key="3">
    <source>
        <dbReference type="Proteomes" id="UP001556098"/>
    </source>
</evidence>
<comment type="caution">
    <text evidence="2">The sequence shown here is derived from an EMBL/GenBank/DDBJ whole genome shotgun (WGS) entry which is preliminary data.</text>
</comment>
<organism evidence="2 3">
    <name type="scientific">Sulfitobacter sediminis</name>
    <dbReference type="NCBI Taxonomy" id="3234186"/>
    <lineage>
        <taxon>Bacteria</taxon>
        <taxon>Pseudomonadati</taxon>
        <taxon>Pseudomonadota</taxon>
        <taxon>Alphaproteobacteria</taxon>
        <taxon>Rhodobacterales</taxon>
        <taxon>Roseobacteraceae</taxon>
        <taxon>Sulfitobacter</taxon>
    </lineage>
</organism>
<sequence length="85" mass="9321">MIQPEVTDRPQLDRDRMVSAVKWIASAAQIMGYSATALGHSPLNIYLFLFGLVGWFMVGIFWRDRAIMLIHVVALGAMVAGLASG</sequence>
<dbReference type="Pfam" id="PF20189">
    <property type="entry name" value="DUF6552"/>
    <property type="match status" value="1"/>
</dbReference>
<reference evidence="2 3" key="1">
    <citation type="submission" date="2024-07" db="EMBL/GenBank/DDBJ databases">
        <title>Marimonas sp.nov., isolated from tidal-flat sediment.</title>
        <authorList>
            <person name="Jayan J.N."/>
            <person name="Lee S.S."/>
        </authorList>
    </citation>
    <scope>NUCLEOTIDE SEQUENCE [LARGE SCALE GENOMIC DNA]</scope>
    <source>
        <strain evidence="2 3">MJW-29</strain>
    </source>
</reference>
<name>A0ABV3RIG1_9RHOB</name>
<keyword evidence="1" id="KW-1133">Transmembrane helix</keyword>
<feature type="transmembrane region" description="Helical" evidence="1">
    <location>
        <begin position="45"/>
        <end position="62"/>
    </location>
</feature>
<protein>
    <submittedName>
        <fullName evidence="2">DUF6552 family protein</fullName>
    </submittedName>
</protein>
<feature type="transmembrane region" description="Helical" evidence="1">
    <location>
        <begin position="67"/>
        <end position="84"/>
    </location>
</feature>
<keyword evidence="1" id="KW-0812">Transmembrane</keyword>
<dbReference type="Proteomes" id="UP001556098">
    <property type="component" value="Unassembled WGS sequence"/>
</dbReference>
<keyword evidence="3" id="KW-1185">Reference proteome</keyword>
<dbReference type="EMBL" id="JBFNXX010000001">
    <property type="protein sequence ID" value="MEW9918333.1"/>
    <property type="molecule type" value="Genomic_DNA"/>
</dbReference>
<gene>
    <name evidence="2" type="ORF">AB2B41_01855</name>
</gene>
<accession>A0ABV3RIG1</accession>
<evidence type="ECO:0000256" key="1">
    <source>
        <dbReference type="SAM" id="Phobius"/>
    </source>
</evidence>
<keyword evidence="1" id="KW-0472">Membrane</keyword>
<dbReference type="RefSeq" id="WP_367876033.1">
    <property type="nucleotide sequence ID" value="NZ_JBFNXX010000001.1"/>
</dbReference>